<sequence>MRLKLLAALVVALLATGDARADRASTTPEPRDARWLSLSQARGAALDRHTGKIVIIGDSIAARFPREIQREAFGGSFINLGIGGDRTEHLLSRLPHYDFARARPRAVILIIGTNNLRMNDTPEEIVAGILAAVREIREETAAPLMVSEILPRGRDLAFHQADIAAVNRQLAEAAPAAGFQLLRTHEAIAAAAQRQGVAAIFVDSAHLTPAGYGILADQIRLLLPSEEEGRAGVGAPP</sequence>
<name>A0ABS5RB86_9HYPH</name>
<dbReference type="InterPro" id="IPR051532">
    <property type="entry name" value="Ester_Hydrolysis_Enzymes"/>
</dbReference>
<evidence type="ECO:0000313" key="4">
    <source>
        <dbReference type="Proteomes" id="UP001166585"/>
    </source>
</evidence>
<feature type="signal peptide" evidence="1">
    <location>
        <begin position="1"/>
        <end position="21"/>
    </location>
</feature>
<feature type="domain" description="SGNH hydrolase-type esterase" evidence="2">
    <location>
        <begin position="57"/>
        <end position="213"/>
    </location>
</feature>
<protein>
    <recommendedName>
        <fullName evidence="2">SGNH hydrolase-type esterase domain-containing protein</fullName>
    </recommendedName>
</protein>
<accession>A0ABS5RB86</accession>
<evidence type="ECO:0000259" key="2">
    <source>
        <dbReference type="Pfam" id="PF13472"/>
    </source>
</evidence>
<dbReference type="SUPFAM" id="SSF52266">
    <property type="entry name" value="SGNH hydrolase"/>
    <property type="match status" value="1"/>
</dbReference>
<proteinExistence type="predicted"/>
<keyword evidence="1" id="KW-0732">Signal</keyword>
<dbReference type="RefSeq" id="WP_213756897.1">
    <property type="nucleotide sequence ID" value="NZ_JAHCQH010000021.1"/>
</dbReference>
<dbReference type="InterPro" id="IPR036514">
    <property type="entry name" value="SGNH_hydro_sf"/>
</dbReference>
<comment type="caution">
    <text evidence="3">The sequence shown here is derived from an EMBL/GenBank/DDBJ whole genome shotgun (WGS) entry which is preliminary data.</text>
</comment>
<dbReference type="Gene3D" id="3.40.50.1110">
    <property type="entry name" value="SGNH hydrolase"/>
    <property type="match status" value="1"/>
</dbReference>
<evidence type="ECO:0000313" key="3">
    <source>
        <dbReference type="EMBL" id="MBS9478938.1"/>
    </source>
</evidence>
<feature type="chain" id="PRO_5045643928" description="SGNH hydrolase-type esterase domain-containing protein" evidence="1">
    <location>
        <begin position="22"/>
        <end position="237"/>
    </location>
</feature>
<dbReference type="EMBL" id="JAHCQH010000021">
    <property type="protein sequence ID" value="MBS9478938.1"/>
    <property type="molecule type" value="Genomic_DNA"/>
</dbReference>
<reference evidence="3" key="1">
    <citation type="submission" date="2021-05" db="EMBL/GenBank/DDBJ databases">
        <authorList>
            <person name="Sun Q."/>
            <person name="Inoue M."/>
        </authorList>
    </citation>
    <scope>NUCLEOTIDE SEQUENCE</scope>
    <source>
        <strain evidence="3">VKM B-3255</strain>
    </source>
</reference>
<gene>
    <name evidence="3" type="ORF">KIP89_17660</name>
</gene>
<dbReference type="PANTHER" id="PTHR30383">
    <property type="entry name" value="THIOESTERASE 1/PROTEASE 1/LYSOPHOSPHOLIPASE L1"/>
    <property type="match status" value="1"/>
</dbReference>
<dbReference type="InterPro" id="IPR013830">
    <property type="entry name" value="SGNH_hydro"/>
</dbReference>
<dbReference type="Proteomes" id="UP001166585">
    <property type="component" value="Unassembled WGS sequence"/>
</dbReference>
<dbReference type="Pfam" id="PF13472">
    <property type="entry name" value="Lipase_GDSL_2"/>
    <property type="match status" value="1"/>
</dbReference>
<organism evidence="3 4">
    <name type="scientific">Ancylobacter radicis</name>
    <dbReference type="NCBI Taxonomy" id="2836179"/>
    <lineage>
        <taxon>Bacteria</taxon>
        <taxon>Pseudomonadati</taxon>
        <taxon>Pseudomonadota</taxon>
        <taxon>Alphaproteobacteria</taxon>
        <taxon>Hyphomicrobiales</taxon>
        <taxon>Xanthobacteraceae</taxon>
        <taxon>Ancylobacter</taxon>
    </lineage>
</organism>
<keyword evidence="4" id="KW-1185">Reference proteome</keyword>
<dbReference type="PANTHER" id="PTHR30383:SF5">
    <property type="entry name" value="SGNH HYDROLASE-TYPE ESTERASE DOMAIN-CONTAINING PROTEIN"/>
    <property type="match status" value="1"/>
</dbReference>
<evidence type="ECO:0000256" key="1">
    <source>
        <dbReference type="SAM" id="SignalP"/>
    </source>
</evidence>